<keyword evidence="3" id="KW-1185">Reference proteome</keyword>
<organism evidence="2 3">
    <name type="scientific">Trifolium medium</name>
    <dbReference type="NCBI Taxonomy" id="97028"/>
    <lineage>
        <taxon>Eukaryota</taxon>
        <taxon>Viridiplantae</taxon>
        <taxon>Streptophyta</taxon>
        <taxon>Embryophyta</taxon>
        <taxon>Tracheophyta</taxon>
        <taxon>Spermatophyta</taxon>
        <taxon>Magnoliopsida</taxon>
        <taxon>eudicotyledons</taxon>
        <taxon>Gunneridae</taxon>
        <taxon>Pentapetalae</taxon>
        <taxon>rosids</taxon>
        <taxon>fabids</taxon>
        <taxon>Fabales</taxon>
        <taxon>Fabaceae</taxon>
        <taxon>Papilionoideae</taxon>
        <taxon>50 kb inversion clade</taxon>
        <taxon>NPAAA clade</taxon>
        <taxon>Hologalegina</taxon>
        <taxon>IRL clade</taxon>
        <taxon>Trifolieae</taxon>
        <taxon>Trifolium</taxon>
    </lineage>
</organism>
<accession>A0A392PR75</accession>
<evidence type="ECO:0000313" key="3">
    <source>
        <dbReference type="Proteomes" id="UP000265520"/>
    </source>
</evidence>
<dbReference type="AlphaFoldDB" id="A0A392PR75"/>
<dbReference type="EMBL" id="LXQA010090298">
    <property type="protein sequence ID" value="MCI13950.1"/>
    <property type="molecule type" value="Genomic_DNA"/>
</dbReference>
<feature type="compositionally biased region" description="Basic and acidic residues" evidence="1">
    <location>
        <begin position="41"/>
        <end position="54"/>
    </location>
</feature>
<sequence length="94" mass="10581">MLNVIKNVYPLQQKKRRTRRGIHHMGKASRWFRVHRGLKNSSDHKAPKEKREKGAPSIKRAGEVPGIGERSHSAETNGRVARKNAITFTGTGTI</sequence>
<reference evidence="2 3" key="1">
    <citation type="journal article" date="2018" name="Front. Plant Sci.">
        <title>Red Clover (Trifolium pratense) and Zigzag Clover (T. medium) - A Picture of Genomic Similarities and Differences.</title>
        <authorList>
            <person name="Dluhosova J."/>
            <person name="Istvanek J."/>
            <person name="Nedelnik J."/>
            <person name="Repkova J."/>
        </authorList>
    </citation>
    <scope>NUCLEOTIDE SEQUENCE [LARGE SCALE GENOMIC DNA]</scope>
    <source>
        <strain evidence="3">cv. 10/8</strain>
        <tissue evidence="2">Leaf</tissue>
    </source>
</reference>
<dbReference type="Proteomes" id="UP000265520">
    <property type="component" value="Unassembled WGS sequence"/>
</dbReference>
<feature type="region of interest" description="Disordered" evidence="1">
    <location>
        <begin position="36"/>
        <end position="94"/>
    </location>
</feature>
<evidence type="ECO:0000256" key="1">
    <source>
        <dbReference type="SAM" id="MobiDB-lite"/>
    </source>
</evidence>
<evidence type="ECO:0000313" key="2">
    <source>
        <dbReference type="EMBL" id="MCI13950.1"/>
    </source>
</evidence>
<name>A0A392PR75_9FABA</name>
<proteinExistence type="predicted"/>
<protein>
    <submittedName>
        <fullName evidence="2">Uncharacterized protein</fullName>
    </submittedName>
</protein>
<comment type="caution">
    <text evidence="2">The sequence shown here is derived from an EMBL/GenBank/DDBJ whole genome shotgun (WGS) entry which is preliminary data.</text>
</comment>